<reference evidence="4" key="1">
    <citation type="journal article" date="2019" name="Int. J. Syst. Evol. Microbiol.">
        <title>The Global Catalogue of Microorganisms (GCM) 10K type strain sequencing project: providing services to taxonomists for standard genome sequencing and annotation.</title>
        <authorList>
            <consortium name="The Broad Institute Genomics Platform"/>
            <consortium name="The Broad Institute Genome Sequencing Center for Infectious Disease"/>
            <person name="Wu L."/>
            <person name="Ma J."/>
        </authorList>
    </citation>
    <scope>NUCLEOTIDE SEQUENCE [LARGE SCALE GENOMIC DNA]</scope>
    <source>
        <strain evidence="4">CGMCC 4.7246</strain>
    </source>
</reference>
<proteinExistence type="predicted"/>
<comment type="caution">
    <text evidence="3">The sequence shown here is derived from an EMBL/GenBank/DDBJ whole genome shotgun (WGS) entry which is preliminary data.</text>
</comment>
<feature type="region of interest" description="Disordered" evidence="1">
    <location>
        <begin position="1"/>
        <end position="32"/>
    </location>
</feature>
<keyword evidence="4" id="KW-1185">Reference proteome</keyword>
<feature type="compositionally biased region" description="Low complexity" evidence="1">
    <location>
        <begin position="1"/>
        <end position="18"/>
    </location>
</feature>
<name>A0ABW1NXP1_9PSEU</name>
<dbReference type="SUPFAM" id="SSF53474">
    <property type="entry name" value="alpha/beta-Hydrolases"/>
    <property type="match status" value="1"/>
</dbReference>
<evidence type="ECO:0000313" key="4">
    <source>
        <dbReference type="Proteomes" id="UP001596220"/>
    </source>
</evidence>
<evidence type="ECO:0000256" key="1">
    <source>
        <dbReference type="SAM" id="MobiDB-lite"/>
    </source>
</evidence>
<evidence type="ECO:0000313" key="3">
    <source>
        <dbReference type="EMBL" id="MFC6087648.1"/>
    </source>
</evidence>
<sequence>MPVDAAPGATPVDAAPGDPADHPAFSRHAGAVTTTSSSSLRLHTLDGLPLQGTLVLPEAPAEHAVVLVHGGGATREEGGFLTRLAAGLADTGVTSPRYDLRGHGESDGRPEESSPAAHLNDIRVALAQVHRESDGTCGSPRSCGTRAKWSAPRTSPRSWPEPGSRPSAHVRSR</sequence>
<dbReference type="InterPro" id="IPR029058">
    <property type="entry name" value="AB_hydrolase_fold"/>
</dbReference>
<dbReference type="RefSeq" id="WP_380631461.1">
    <property type="nucleotide sequence ID" value="NZ_JBHSQO010000001.1"/>
</dbReference>
<dbReference type="GO" id="GO:0016787">
    <property type="term" value="F:hydrolase activity"/>
    <property type="evidence" value="ECO:0007669"/>
    <property type="project" value="UniProtKB-KW"/>
</dbReference>
<feature type="region of interest" description="Disordered" evidence="1">
    <location>
        <begin position="93"/>
        <end position="116"/>
    </location>
</feature>
<dbReference type="Pfam" id="PF12146">
    <property type="entry name" value="Hydrolase_4"/>
    <property type="match status" value="1"/>
</dbReference>
<dbReference type="Gene3D" id="3.40.50.1820">
    <property type="entry name" value="alpha/beta hydrolase"/>
    <property type="match status" value="1"/>
</dbReference>
<evidence type="ECO:0000259" key="2">
    <source>
        <dbReference type="Pfam" id="PF12146"/>
    </source>
</evidence>
<accession>A0ABW1NXP1</accession>
<feature type="region of interest" description="Disordered" evidence="1">
    <location>
        <begin position="130"/>
        <end position="173"/>
    </location>
</feature>
<feature type="domain" description="Serine aminopeptidase S33" evidence="2">
    <location>
        <begin position="61"/>
        <end position="134"/>
    </location>
</feature>
<dbReference type="EMBL" id="JBHSQO010000001">
    <property type="protein sequence ID" value="MFC6087648.1"/>
    <property type="molecule type" value="Genomic_DNA"/>
</dbReference>
<dbReference type="InterPro" id="IPR022742">
    <property type="entry name" value="Hydrolase_4"/>
</dbReference>
<gene>
    <name evidence="3" type="ORF">ACFP3R_00015</name>
</gene>
<keyword evidence="3" id="KW-0378">Hydrolase</keyword>
<dbReference type="Proteomes" id="UP001596220">
    <property type="component" value="Unassembled WGS sequence"/>
</dbReference>
<feature type="compositionally biased region" description="Basic and acidic residues" evidence="1">
    <location>
        <begin position="98"/>
        <end position="112"/>
    </location>
</feature>
<protein>
    <submittedName>
        <fullName evidence="3">Alpha/beta hydrolase</fullName>
    </submittedName>
</protein>
<organism evidence="3 4">
    <name type="scientific">Saccharothrix lopnurensis</name>
    <dbReference type="NCBI Taxonomy" id="1670621"/>
    <lineage>
        <taxon>Bacteria</taxon>
        <taxon>Bacillati</taxon>
        <taxon>Actinomycetota</taxon>
        <taxon>Actinomycetes</taxon>
        <taxon>Pseudonocardiales</taxon>
        <taxon>Pseudonocardiaceae</taxon>
        <taxon>Saccharothrix</taxon>
    </lineage>
</organism>